<keyword evidence="2" id="KW-1003">Cell membrane</keyword>
<feature type="transmembrane region" description="Helical" evidence="8">
    <location>
        <begin position="301"/>
        <end position="321"/>
    </location>
</feature>
<feature type="transmembrane region" description="Helical" evidence="8">
    <location>
        <begin position="257"/>
        <end position="280"/>
    </location>
</feature>
<dbReference type="GO" id="GO:0016763">
    <property type="term" value="F:pentosyltransferase activity"/>
    <property type="evidence" value="ECO:0007669"/>
    <property type="project" value="TreeGrafter"/>
</dbReference>
<keyword evidence="5 8" id="KW-0812">Transmembrane</keyword>
<evidence type="ECO:0000256" key="2">
    <source>
        <dbReference type="ARBA" id="ARBA00022475"/>
    </source>
</evidence>
<evidence type="ECO:0000313" key="10">
    <source>
        <dbReference type="EMBL" id="GHD98080.1"/>
    </source>
</evidence>
<dbReference type="RefSeq" id="WP_051646083.1">
    <property type="nucleotide sequence ID" value="NZ_BNAB01000001.1"/>
</dbReference>
<proteinExistence type="predicted"/>
<feature type="transmembrane region" description="Helical" evidence="8">
    <location>
        <begin position="213"/>
        <end position="237"/>
    </location>
</feature>
<feature type="transmembrane region" description="Helical" evidence="8">
    <location>
        <begin position="120"/>
        <end position="139"/>
    </location>
</feature>
<keyword evidence="4" id="KW-0808">Transferase</keyword>
<evidence type="ECO:0000256" key="1">
    <source>
        <dbReference type="ARBA" id="ARBA00004651"/>
    </source>
</evidence>
<dbReference type="Pfam" id="PF13231">
    <property type="entry name" value="PMT_2"/>
    <property type="match status" value="1"/>
</dbReference>
<feature type="transmembrane region" description="Helical" evidence="8">
    <location>
        <begin position="327"/>
        <end position="344"/>
    </location>
</feature>
<dbReference type="InterPro" id="IPR050297">
    <property type="entry name" value="LipidA_mod_glycosyltrf_83"/>
</dbReference>
<gene>
    <name evidence="10" type="ORF">GCM10008024_00160</name>
    <name evidence="11" type="ORF">SAMN05444006_104201</name>
</gene>
<accession>A0AAN4UM98</accession>
<evidence type="ECO:0000259" key="9">
    <source>
        <dbReference type="Pfam" id="PF13231"/>
    </source>
</evidence>
<feature type="domain" description="Glycosyltransferase RgtA/B/C/D-like" evidence="9">
    <location>
        <begin position="71"/>
        <end position="229"/>
    </location>
</feature>
<keyword evidence="6 8" id="KW-1133">Transmembrane helix</keyword>
<reference evidence="11 12" key="2">
    <citation type="submission" date="2016-10" db="EMBL/GenBank/DDBJ databases">
        <authorList>
            <person name="Varghese N."/>
            <person name="Submissions S."/>
        </authorList>
    </citation>
    <scope>NUCLEOTIDE SEQUENCE [LARGE SCALE GENOMIC DNA]</scope>
    <source>
        <strain evidence="11 12">DSM 24802</strain>
    </source>
</reference>
<dbReference type="Proteomes" id="UP000199541">
    <property type="component" value="Unassembled WGS sequence"/>
</dbReference>
<keyword evidence="12" id="KW-1185">Reference proteome</keyword>
<evidence type="ECO:0000256" key="5">
    <source>
        <dbReference type="ARBA" id="ARBA00022692"/>
    </source>
</evidence>
<evidence type="ECO:0000256" key="7">
    <source>
        <dbReference type="ARBA" id="ARBA00023136"/>
    </source>
</evidence>
<feature type="transmembrane region" description="Helical" evidence="8">
    <location>
        <begin position="26"/>
        <end position="47"/>
    </location>
</feature>
<evidence type="ECO:0000256" key="8">
    <source>
        <dbReference type="SAM" id="Phobius"/>
    </source>
</evidence>
<sequence length="516" mass="56669">MADISAPAAVSPDPAGRAPAFIATPLRGLLSISALQLVLWTLVPALLNKTPPTDTLEGYMWGREWVPMTYKHPQMPAWLLEITHDLTGSYTWGHFLLSQIFICATFAMVYLMARDMVGKRGALAAVLLLPTLAVFSWGTRQFNHDVAQMPFWVAVSWLLWRAARDDKMGWWVALGLVSGISLYAKFSMGLILLFGALWLCIEPQARRRWAGPGPWVALAIVALFSATVIYNIAQLHFLPVTYADGRDGWVLNHRGRFYYIGVQVMLLLIFPIALYASGLLRRARDEPAGFDPRLLGDRRARIYLLWMGAGPPLLLALASPFTGVGEAWSKPMYSLLGLIAVAYLGRRLTDRVLRRLAGWSVGVLLFGVVTYAIFVPVKCYVAGDLNNACVPGPTIGARLQQIWHAQVHRPLRIVAGDGSIMMTAGVFASDLPSMFTDFNFAYSPWITPERIARQGMMAIWANAGPPPPGAAPWIAGHPIERAQFPWAKGRSPLTVSYVIVPPEAGAKPGAAAEGKK</sequence>
<dbReference type="Proteomes" id="UP000634647">
    <property type="component" value="Unassembled WGS sequence"/>
</dbReference>
<organism evidence="10 13">
    <name type="scientific">Allgaiera indica</name>
    <dbReference type="NCBI Taxonomy" id="765699"/>
    <lineage>
        <taxon>Bacteria</taxon>
        <taxon>Pseudomonadati</taxon>
        <taxon>Pseudomonadota</taxon>
        <taxon>Alphaproteobacteria</taxon>
        <taxon>Rhodobacterales</taxon>
        <taxon>Paracoccaceae</taxon>
        <taxon>Allgaiera</taxon>
    </lineage>
</organism>
<evidence type="ECO:0000313" key="13">
    <source>
        <dbReference type="Proteomes" id="UP000634647"/>
    </source>
</evidence>
<evidence type="ECO:0000313" key="12">
    <source>
        <dbReference type="Proteomes" id="UP000199541"/>
    </source>
</evidence>
<dbReference type="GO" id="GO:0005886">
    <property type="term" value="C:plasma membrane"/>
    <property type="evidence" value="ECO:0007669"/>
    <property type="project" value="UniProtKB-SubCell"/>
</dbReference>
<dbReference type="EMBL" id="FNOB01000004">
    <property type="protein sequence ID" value="SDW54375.1"/>
    <property type="molecule type" value="Genomic_DNA"/>
</dbReference>
<reference evidence="10" key="3">
    <citation type="submission" date="2023-06" db="EMBL/GenBank/DDBJ databases">
        <authorList>
            <person name="Sun Q."/>
            <person name="Zhou Y."/>
        </authorList>
    </citation>
    <scope>NUCLEOTIDE SEQUENCE</scope>
    <source>
        <strain evidence="10">CGMCC 1.10859</strain>
    </source>
</reference>
<feature type="transmembrane region" description="Helical" evidence="8">
    <location>
        <begin position="92"/>
        <end position="113"/>
    </location>
</feature>
<feature type="transmembrane region" description="Helical" evidence="8">
    <location>
        <begin position="168"/>
        <end position="201"/>
    </location>
</feature>
<protein>
    <submittedName>
        <fullName evidence="11">Dolichyl-phosphate-mannose-protein mannosyltransferase</fullName>
    </submittedName>
</protein>
<evidence type="ECO:0000313" key="11">
    <source>
        <dbReference type="EMBL" id="SDW54375.1"/>
    </source>
</evidence>
<feature type="transmembrane region" description="Helical" evidence="8">
    <location>
        <begin position="356"/>
        <end position="377"/>
    </location>
</feature>
<dbReference type="PANTHER" id="PTHR33908">
    <property type="entry name" value="MANNOSYLTRANSFERASE YKCB-RELATED"/>
    <property type="match status" value="1"/>
</dbReference>
<dbReference type="InterPro" id="IPR038731">
    <property type="entry name" value="RgtA/B/C-like"/>
</dbReference>
<dbReference type="PANTHER" id="PTHR33908:SF9">
    <property type="entry name" value="BLL5595 PROTEIN"/>
    <property type="match status" value="1"/>
</dbReference>
<evidence type="ECO:0000256" key="3">
    <source>
        <dbReference type="ARBA" id="ARBA00022676"/>
    </source>
</evidence>
<comment type="caution">
    <text evidence="10">The sequence shown here is derived from an EMBL/GenBank/DDBJ whole genome shotgun (WGS) entry which is preliminary data.</text>
</comment>
<dbReference type="EMBL" id="BNAB01000001">
    <property type="protein sequence ID" value="GHD98080.1"/>
    <property type="molecule type" value="Genomic_DNA"/>
</dbReference>
<evidence type="ECO:0000256" key="6">
    <source>
        <dbReference type="ARBA" id="ARBA00022989"/>
    </source>
</evidence>
<keyword evidence="3 11" id="KW-0328">Glycosyltransferase</keyword>
<keyword evidence="7 8" id="KW-0472">Membrane</keyword>
<dbReference type="GO" id="GO:0009103">
    <property type="term" value="P:lipopolysaccharide biosynthetic process"/>
    <property type="evidence" value="ECO:0007669"/>
    <property type="project" value="UniProtKB-ARBA"/>
</dbReference>
<reference evidence="10" key="1">
    <citation type="journal article" date="2014" name="Int. J. Syst. Evol. Microbiol.">
        <title>Complete genome sequence of Corynebacterium casei LMG S-19264T (=DSM 44701T), isolated from a smear-ripened cheese.</title>
        <authorList>
            <consortium name="US DOE Joint Genome Institute (JGI-PGF)"/>
            <person name="Walter F."/>
            <person name="Albersmeier A."/>
            <person name="Kalinowski J."/>
            <person name="Ruckert C."/>
        </authorList>
    </citation>
    <scope>NUCLEOTIDE SEQUENCE</scope>
    <source>
        <strain evidence="10">CGMCC 1.10859</strain>
    </source>
</reference>
<name>A0AAN4UM98_9RHOB</name>
<evidence type="ECO:0000256" key="4">
    <source>
        <dbReference type="ARBA" id="ARBA00022679"/>
    </source>
</evidence>
<comment type="subcellular location">
    <subcellularLocation>
        <location evidence="1">Cell membrane</location>
        <topology evidence="1">Multi-pass membrane protein</topology>
    </subcellularLocation>
</comment>
<dbReference type="AlphaFoldDB" id="A0AAN4UM98"/>